<evidence type="ECO:0000313" key="1">
    <source>
        <dbReference type="EMBL" id="KAK3795130.1"/>
    </source>
</evidence>
<accession>A0AAE1AWK6</accession>
<reference evidence="1" key="1">
    <citation type="journal article" date="2023" name="G3 (Bethesda)">
        <title>A reference genome for the long-term kleptoplast-retaining sea slug Elysia crispata morphotype clarki.</title>
        <authorList>
            <person name="Eastman K.E."/>
            <person name="Pendleton A.L."/>
            <person name="Shaikh M.A."/>
            <person name="Suttiyut T."/>
            <person name="Ogas R."/>
            <person name="Tomko P."/>
            <person name="Gavelis G."/>
            <person name="Widhalm J.R."/>
            <person name="Wisecaver J.H."/>
        </authorList>
    </citation>
    <scope>NUCLEOTIDE SEQUENCE</scope>
    <source>
        <strain evidence="1">ECLA1</strain>
    </source>
</reference>
<dbReference type="EMBL" id="JAWDGP010001078">
    <property type="protein sequence ID" value="KAK3795130.1"/>
    <property type="molecule type" value="Genomic_DNA"/>
</dbReference>
<organism evidence="1 2">
    <name type="scientific">Elysia crispata</name>
    <name type="common">lettuce slug</name>
    <dbReference type="NCBI Taxonomy" id="231223"/>
    <lineage>
        <taxon>Eukaryota</taxon>
        <taxon>Metazoa</taxon>
        <taxon>Spiralia</taxon>
        <taxon>Lophotrochozoa</taxon>
        <taxon>Mollusca</taxon>
        <taxon>Gastropoda</taxon>
        <taxon>Heterobranchia</taxon>
        <taxon>Euthyneura</taxon>
        <taxon>Panpulmonata</taxon>
        <taxon>Sacoglossa</taxon>
        <taxon>Placobranchoidea</taxon>
        <taxon>Plakobranchidae</taxon>
        <taxon>Elysia</taxon>
    </lineage>
</organism>
<proteinExistence type="predicted"/>
<sequence length="71" mass="8149">MTRECARFLRLPVKSGLAQVEWDWKLFRYYFHTSSSPQEIASATATADFCSSVIMTIVNVKVIEFKLCIRG</sequence>
<dbReference type="Proteomes" id="UP001283361">
    <property type="component" value="Unassembled WGS sequence"/>
</dbReference>
<gene>
    <name evidence="1" type="ORF">RRG08_028331</name>
</gene>
<protein>
    <submittedName>
        <fullName evidence="1">Uncharacterized protein</fullName>
    </submittedName>
</protein>
<comment type="caution">
    <text evidence="1">The sequence shown here is derived from an EMBL/GenBank/DDBJ whole genome shotgun (WGS) entry which is preliminary data.</text>
</comment>
<evidence type="ECO:0000313" key="2">
    <source>
        <dbReference type="Proteomes" id="UP001283361"/>
    </source>
</evidence>
<keyword evidence="2" id="KW-1185">Reference proteome</keyword>
<name>A0AAE1AWK6_9GAST</name>
<dbReference type="AlphaFoldDB" id="A0AAE1AWK6"/>